<dbReference type="Proteomes" id="UP000000390">
    <property type="component" value="Plasmid 4"/>
</dbReference>
<evidence type="ECO:0000313" key="3">
    <source>
        <dbReference type="EMBL" id="ADJ17217.1"/>
    </source>
</evidence>
<reference evidence="4 6" key="2">
    <citation type="journal article" date="2014" name="PLoS Genet.">
        <title>Phylogenetically driven sequencing of extremely halophilic archaea reveals strategies for static and dynamic osmo-response.</title>
        <authorList>
            <person name="Becker E.A."/>
            <person name="Seitzer P.M."/>
            <person name="Tritt A."/>
            <person name="Larsen D."/>
            <person name="Krusor M."/>
            <person name="Yao A.I."/>
            <person name="Wu D."/>
            <person name="Madern D."/>
            <person name="Eisen J.A."/>
            <person name="Darling A.E."/>
            <person name="Facciotti M.T."/>
        </authorList>
    </citation>
    <scope>NUCLEOTIDE SEQUENCE [LARGE SCALE GENOMIC DNA]</scope>
    <source>
        <strain evidence="4">B3</strain>
        <strain evidence="6">DSM 18796 / CECT 7217 / JCM 14584 / KCTC 4019 / B3</strain>
    </source>
</reference>
<evidence type="ECO:0000313" key="6">
    <source>
        <dbReference type="Proteomes" id="UP000011645"/>
    </source>
</evidence>
<dbReference type="Proteomes" id="UP000000390">
    <property type="component" value="Plasmid 2"/>
</dbReference>
<protein>
    <submittedName>
        <fullName evidence="2">Uncharacterized protein</fullName>
    </submittedName>
</protein>
<sequence>MGYLLVGFIVRGGECVDTMGLDDLEGFLRQKGAPELVTEIGTGTATFNALVDAVAVSSSTVSSRLSEGVERDIFTVSHRPTEHGTEKRYELTLLGRRIYDWAEKTEFERQVRELRRLRHERDTSFEQLIGKLNRDMEIRKMVADSDPLEGKDVDLPEDASLVPKAPSEEELREAKFERMEESLEPIADDQAEGSSE</sequence>
<gene>
    <name evidence="2" type="ordered locus">HacjB3_17403</name>
    <name evidence="3" type="ordered locus">HacjB3_19403</name>
    <name evidence="4" type="ORF">C497_00340</name>
</gene>
<keyword evidence="6" id="KW-1185">Reference proteome</keyword>
<proteinExistence type="predicted"/>
<evidence type="ECO:0000256" key="1">
    <source>
        <dbReference type="SAM" id="MobiDB-lite"/>
    </source>
</evidence>
<dbReference type="Proteomes" id="UP000011645">
    <property type="component" value="Unassembled WGS sequence"/>
</dbReference>
<name>D8JCS8_HALJB</name>
<accession>D8JCS8</accession>
<dbReference type="EMBL" id="CP002066">
    <property type="protein sequence ID" value="ADJ17217.1"/>
    <property type="molecule type" value="Genomic_DNA"/>
</dbReference>
<dbReference type="AlphaFoldDB" id="D8JCS8"/>
<dbReference type="KEGG" id="hje:HacjB3_17403"/>
<dbReference type="EMBL" id="CP002064">
    <property type="protein sequence ID" value="ADJ16823.1"/>
    <property type="molecule type" value="Genomic_DNA"/>
</dbReference>
<feature type="compositionally biased region" description="Acidic residues" evidence="1">
    <location>
        <begin position="182"/>
        <end position="196"/>
    </location>
</feature>
<geneLocation type="plasmid" evidence="2 5">
    <name>2</name>
</geneLocation>
<feature type="compositionally biased region" description="Basic and acidic residues" evidence="1">
    <location>
        <begin position="166"/>
        <end position="181"/>
    </location>
</feature>
<feature type="compositionally biased region" description="Basic and acidic residues" evidence="1">
    <location>
        <begin position="145"/>
        <end position="154"/>
    </location>
</feature>
<dbReference type="Gene3D" id="1.10.10.10">
    <property type="entry name" value="Winged helix-like DNA-binding domain superfamily/Winged helix DNA-binding domain"/>
    <property type="match status" value="1"/>
</dbReference>
<reference evidence="2 5" key="1">
    <citation type="journal article" date="2010" name="J. Bacteriol.">
        <title>Complete genome sequence of Halalkalicoccus jeotgali B3(T), an extremely halophilic archaeon.</title>
        <authorList>
            <person name="Roh S.W."/>
            <person name="Nam Y.D."/>
            <person name="Nam S.H."/>
            <person name="Choi S.H."/>
            <person name="Park H.S."/>
            <person name="Bae J.W."/>
        </authorList>
    </citation>
    <scope>NUCLEOTIDE SEQUENCE [LARGE SCALE GENOMIC DNA]</scope>
    <source>
        <strain evidence="2">B3</strain>
        <strain evidence="5">DSM 18796 / CECT 7217 / JCM 14584 / KCTC 4019 / B3</strain>
        <plasmid evidence="5">2</plasmid>
        <plasmid evidence="5">4</plasmid>
    </source>
</reference>
<evidence type="ECO:0000313" key="2">
    <source>
        <dbReference type="EMBL" id="ADJ16823.1"/>
    </source>
</evidence>
<dbReference type="InterPro" id="IPR036388">
    <property type="entry name" value="WH-like_DNA-bd_sf"/>
</dbReference>
<dbReference type="KEGG" id="hje:HacjB3_19403"/>
<dbReference type="HOGENOM" id="CLU_1507425_0_0_2"/>
<evidence type="ECO:0000313" key="4">
    <source>
        <dbReference type="EMBL" id="ELY41691.1"/>
    </source>
</evidence>
<evidence type="ECO:0000313" key="5">
    <source>
        <dbReference type="Proteomes" id="UP000000390"/>
    </source>
</evidence>
<dbReference type="EMBL" id="AOHV01000002">
    <property type="protein sequence ID" value="ELY41691.1"/>
    <property type="molecule type" value="Genomic_DNA"/>
</dbReference>
<dbReference type="eggNOG" id="arCOG09362">
    <property type="taxonomic scope" value="Archaea"/>
</dbReference>
<keyword evidence="2" id="KW-0614">Plasmid</keyword>
<dbReference type="SUPFAM" id="SSF46785">
    <property type="entry name" value="Winged helix' DNA-binding domain"/>
    <property type="match status" value="1"/>
</dbReference>
<organism evidence="2 5">
    <name type="scientific">Halalkalicoccus jeotgali (strain DSM 18796 / CECT 7217 / JCM 14584 / KCTC 4019 / B3)</name>
    <dbReference type="NCBI Taxonomy" id="795797"/>
    <lineage>
        <taxon>Archaea</taxon>
        <taxon>Methanobacteriati</taxon>
        <taxon>Methanobacteriota</taxon>
        <taxon>Stenosarchaea group</taxon>
        <taxon>Halobacteria</taxon>
        <taxon>Halobacteriales</taxon>
        <taxon>Halococcaceae</taxon>
        <taxon>Halalkalicoccus</taxon>
    </lineage>
</organism>
<feature type="region of interest" description="Disordered" evidence="1">
    <location>
        <begin position="145"/>
        <end position="196"/>
    </location>
</feature>
<dbReference type="InterPro" id="IPR036390">
    <property type="entry name" value="WH_DNA-bd_sf"/>
</dbReference>
<geneLocation type="plasmid" evidence="3 5">
    <name>4</name>
</geneLocation>
<dbReference type="PATRIC" id="fig|795797.18.peg.3397"/>